<gene>
    <name evidence="1" type="ORF">OsI_01727</name>
</gene>
<dbReference type="EMBL" id="CM000126">
    <property type="protein sequence ID" value="EAY73849.1"/>
    <property type="molecule type" value="Genomic_DNA"/>
</dbReference>
<dbReference type="Proteomes" id="UP000007015">
    <property type="component" value="Chromosome 1"/>
</dbReference>
<keyword evidence="2" id="KW-1185">Reference proteome</keyword>
<evidence type="ECO:0000313" key="2">
    <source>
        <dbReference type="Proteomes" id="UP000007015"/>
    </source>
</evidence>
<reference evidence="1 2" key="1">
    <citation type="journal article" date="2005" name="PLoS Biol.">
        <title>The genomes of Oryza sativa: a history of duplications.</title>
        <authorList>
            <person name="Yu J."/>
            <person name="Wang J."/>
            <person name="Lin W."/>
            <person name="Li S."/>
            <person name="Li H."/>
            <person name="Zhou J."/>
            <person name="Ni P."/>
            <person name="Dong W."/>
            <person name="Hu S."/>
            <person name="Zeng C."/>
            <person name="Zhang J."/>
            <person name="Zhang Y."/>
            <person name="Li R."/>
            <person name="Xu Z."/>
            <person name="Li S."/>
            <person name="Li X."/>
            <person name="Zheng H."/>
            <person name="Cong L."/>
            <person name="Lin L."/>
            <person name="Yin J."/>
            <person name="Geng J."/>
            <person name="Li G."/>
            <person name="Shi J."/>
            <person name="Liu J."/>
            <person name="Lv H."/>
            <person name="Li J."/>
            <person name="Wang J."/>
            <person name="Deng Y."/>
            <person name="Ran L."/>
            <person name="Shi X."/>
            <person name="Wang X."/>
            <person name="Wu Q."/>
            <person name="Li C."/>
            <person name="Ren X."/>
            <person name="Wang J."/>
            <person name="Wang X."/>
            <person name="Li D."/>
            <person name="Liu D."/>
            <person name="Zhang X."/>
            <person name="Ji Z."/>
            <person name="Zhao W."/>
            <person name="Sun Y."/>
            <person name="Zhang Z."/>
            <person name="Bao J."/>
            <person name="Han Y."/>
            <person name="Dong L."/>
            <person name="Ji J."/>
            <person name="Chen P."/>
            <person name="Wu S."/>
            <person name="Liu J."/>
            <person name="Xiao Y."/>
            <person name="Bu D."/>
            <person name="Tan J."/>
            <person name="Yang L."/>
            <person name="Ye C."/>
            <person name="Zhang J."/>
            <person name="Xu J."/>
            <person name="Zhou Y."/>
            <person name="Yu Y."/>
            <person name="Zhang B."/>
            <person name="Zhuang S."/>
            <person name="Wei H."/>
            <person name="Liu B."/>
            <person name="Lei M."/>
            <person name="Yu H."/>
            <person name="Li Y."/>
            <person name="Xu H."/>
            <person name="Wei S."/>
            <person name="He X."/>
            <person name="Fang L."/>
            <person name="Zhang Z."/>
            <person name="Zhang Y."/>
            <person name="Huang X."/>
            <person name="Su Z."/>
            <person name="Tong W."/>
            <person name="Li J."/>
            <person name="Tong Z."/>
            <person name="Li S."/>
            <person name="Ye J."/>
            <person name="Wang L."/>
            <person name="Fang L."/>
            <person name="Lei T."/>
            <person name="Chen C."/>
            <person name="Chen H."/>
            <person name="Xu Z."/>
            <person name="Li H."/>
            <person name="Huang H."/>
            <person name="Zhang F."/>
            <person name="Xu H."/>
            <person name="Li N."/>
            <person name="Zhao C."/>
            <person name="Li S."/>
            <person name="Dong L."/>
            <person name="Huang Y."/>
            <person name="Li L."/>
            <person name="Xi Y."/>
            <person name="Qi Q."/>
            <person name="Li W."/>
            <person name="Zhang B."/>
            <person name="Hu W."/>
            <person name="Zhang Y."/>
            <person name="Tian X."/>
            <person name="Jiao Y."/>
            <person name="Liang X."/>
            <person name="Jin J."/>
            <person name="Gao L."/>
            <person name="Zheng W."/>
            <person name="Hao B."/>
            <person name="Liu S."/>
            <person name="Wang W."/>
            <person name="Yuan L."/>
            <person name="Cao M."/>
            <person name="McDermott J."/>
            <person name="Samudrala R."/>
            <person name="Wang J."/>
            <person name="Wong G.K."/>
            <person name="Yang H."/>
        </authorList>
    </citation>
    <scope>NUCLEOTIDE SEQUENCE [LARGE SCALE GENOMIC DNA]</scope>
    <source>
        <strain evidence="2">cv. 93-11</strain>
    </source>
</reference>
<sequence length="162" mass="16499">MGLGNSSASDDDNCGMRVEGRERSAVGRQAGADQAMGSSIAANLVAWGSTTAPTLMTAACGWKGGTGRRAGAAGSGKAYGCGSIDGELDGGGFASVGLGRSRSDARDGGEGFRLGGSGRGLGLLLRRWCSLDLGDMLTDLSLVESGYTYTKKNRKRTFMESG</sequence>
<accession>A2WPF3</accession>
<organism evidence="1 2">
    <name type="scientific">Oryza sativa subsp. indica</name>
    <name type="common">Rice</name>
    <dbReference type="NCBI Taxonomy" id="39946"/>
    <lineage>
        <taxon>Eukaryota</taxon>
        <taxon>Viridiplantae</taxon>
        <taxon>Streptophyta</taxon>
        <taxon>Embryophyta</taxon>
        <taxon>Tracheophyta</taxon>
        <taxon>Spermatophyta</taxon>
        <taxon>Magnoliopsida</taxon>
        <taxon>Liliopsida</taxon>
        <taxon>Poales</taxon>
        <taxon>Poaceae</taxon>
        <taxon>BOP clade</taxon>
        <taxon>Oryzoideae</taxon>
        <taxon>Oryzeae</taxon>
        <taxon>Oryzinae</taxon>
        <taxon>Oryza</taxon>
        <taxon>Oryza sativa</taxon>
    </lineage>
</organism>
<name>A2WPF3_ORYSI</name>
<proteinExistence type="predicted"/>
<protein>
    <submittedName>
        <fullName evidence="1">Uncharacterized protein</fullName>
    </submittedName>
</protein>
<evidence type="ECO:0000313" key="1">
    <source>
        <dbReference type="EMBL" id="EAY73849.1"/>
    </source>
</evidence>
<dbReference type="HOGENOM" id="CLU_1638152_0_0_1"/>
<dbReference type="Gramene" id="BGIOSGA001737-TA">
    <property type="protein sequence ID" value="BGIOSGA001737-PA"/>
    <property type="gene ID" value="BGIOSGA001737"/>
</dbReference>
<dbReference type="AlphaFoldDB" id="A2WPF3"/>